<dbReference type="SUPFAM" id="SSF56801">
    <property type="entry name" value="Acetyl-CoA synthetase-like"/>
    <property type="match status" value="1"/>
</dbReference>
<protein>
    <recommendedName>
        <fullName evidence="7 9">Phenylacetate-coenzyme A ligase</fullName>
        <ecNumber evidence="6 9">6.2.1.30</ecNumber>
    </recommendedName>
    <alternativeName>
        <fullName evidence="8 9">Phenylacetyl-CoA ligase</fullName>
    </alternativeName>
</protein>
<dbReference type="EMBL" id="CP016346">
    <property type="protein sequence ID" value="ANQ15483.1"/>
    <property type="molecule type" value="Genomic_DNA"/>
</dbReference>
<dbReference type="InterPro" id="IPR051414">
    <property type="entry name" value="Adenylate-forming_Reductase"/>
</dbReference>
<evidence type="ECO:0000259" key="11">
    <source>
        <dbReference type="Pfam" id="PF14535"/>
    </source>
</evidence>
<evidence type="ECO:0000256" key="1">
    <source>
        <dbReference type="ARBA" id="ARBA00011245"/>
    </source>
</evidence>
<dbReference type="EC" id="6.2.1.30" evidence="6 9"/>
<dbReference type="AlphaFoldDB" id="A0AAN0Y873"/>
<keyword evidence="3 9" id="KW-0547">Nucleotide-binding</keyword>
<comment type="catalytic activity">
    <reaction evidence="9">
        <text>2-phenylacetate + ATP + CoA = phenylacetyl-CoA + AMP + diphosphate</text>
        <dbReference type="Rhea" id="RHEA:20956"/>
        <dbReference type="ChEBI" id="CHEBI:18401"/>
        <dbReference type="ChEBI" id="CHEBI:30616"/>
        <dbReference type="ChEBI" id="CHEBI:33019"/>
        <dbReference type="ChEBI" id="CHEBI:57287"/>
        <dbReference type="ChEBI" id="CHEBI:57390"/>
        <dbReference type="ChEBI" id="CHEBI:456215"/>
        <dbReference type="EC" id="6.2.1.30"/>
    </reaction>
</comment>
<dbReference type="GeneID" id="70914867"/>
<dbReference type="KEGG" id="vna:PN96_18705"/>
<evidence type="ECO:0000313" key="12">
    <source>
        <dbReference type="EMBL" id="ANQ15483.1"/>
    </source>
</evidence>
<dbReference type="PANTHER" id="PTHR43439">
    <property type="entry name" value="PHENYLACETATE-COENZYME A LIGASE"/>
    <property type="match status" value="1"/>
</dbReference>
<dbReference type="InterPro" id="IPR000873">
    <property type="entry name" value="AMP-dep_synth/lig_dom"/>
</dbReference>
<dbReference type="CDD" id="cd05913">
    <property type="entry name" value="PaaK"/>
    <property type="match status" value="1"/>
</dbReference>
<evidence type="ECO:0000256" key="8">
    <source>
        <dbReference type="ARBA" id="ARBA00075111"/>
    </source>
</evidence>
<dbReference type="Pfam" id="PF14535">
    <property type="entry name" value="AMP-binding_C_2"/>
    <property type="match status" value="1"/>
</dbReference>
<dbReference type="GO" id="GO:0047475">
    <property type="term" value="F:phenylacetate-CoA ligase activity"/>
    <property type="evidence" value="ECO:0007669"/>
    <property type="project" value="UniProtKB-EC"/>
</dbReference>
<comment type="function">
    <text evidence="9">Catalyzes the activation of phenylacetic acid (PA) to phenylacetyl-CoA (PA-CoA).</text>
</comment>
<comment type="subunit">
    <text evidence="1">Monomer.</text>
</comment>
<dbReference type="GO" id="GO:0000166">
    <property type="term" value="F:nucleotide binding"/>
    <property type="evidence" value="ECO:0007669"/>
    <property type="project" value="UniProtKB-KW"/>
</dbReference>
<dbReference type="RefSeq" id="WP_020334282.1">
    <property type="nucleotide sequence ID" value="NZ_ATFJ01000018.1"/>
</dbReference>
<dbReference type="NCBIfam" id="TIGR02155">
    <property type="entry name" value="PA_CoA_ligase"/>
    <property type="match status" value="1"/>
</dbReference>
<dbReference type="Proteomes" id="UP000092741">
    <property type="component" value="Chromosome 2"/>
</dbReference>
<evidence type="ECO:0000256" key="3">
    <source>
        <dbReference type="ARBA" id="ARBA00022741"/>
    </source>
</evidence>
<evidence type="ECO:0000256" key="2">
    <source>
        <dbReference type="ARBA" id="ARBA00022598"/>
    </source>
</evidence>
<accession>A0AAN0Y873</accession>
<reference evidence="12 13" key="1">
    <citation type="submission" date="2016-07" db="EMBL/GenBank/DDBJ databases">
        <title>Developing Vibrio natriegens as a novel, fast-growing host for biotechnology.</title>
        <authorList>
            <person name="Weinstock M.T."/>
            <person name="Hesek E.D."/>
            <person name="Wilson C.M."/>
            <person name="Gibson D.G."/>
        </authorList>
    </citation>
    <scope>NUCLEOTIDE SEQUENCE [LARGE SCALE GENOMIC DNA]</scope>
    <source>
        <strain evidence="12 13">ATCC 14048</strain>
    </source>
</reference>
<organism evidence="12 13">
    <name type="scientific">Vibrio natriegens NBRC 15636 = ATCC 14048 = DSM 759</name>
    <dbReference type="NCBI Taxonomy" id="1219067"/>
    <lineage>
        <taxon>Bacteria</taxon>
        <taxon>Pseudomonadati</taxon>
        <taxon>Pseudomonadota</taxon>
        <taxon>Gammaproteobacteria</taxon>
        <taxon>Vibrionales</taxon>
        <taxon>Vibrionaceae</taxon>
        <taxon>Vibrio</taxon>
    </lineage>
</organism>
<dbReference type="InterPro" id="IPR028154">
    <property type="entry name" value="AMP-dep_Lig_C"/>
</dbReference>
<comment type="similarity">
    <text evidence="5 9">Belongs to the phenylacetyl-CoA ligase family.</text>
</comment>
<dbReference type="InterPro" id="IPR011880">
    <property type="entry name" value="PA_CoA_ligase"/>
</dbReference>
<dbReference type="Pfam" id="PF00501">
    <property type="entry name" value="AMP-binding"/>
    <property type="match status" value="1"/>
</dbReference>
<evidence type="ECO:0000256" key="6">
    <source>
        <dbReference type="ARBA" id="ARBA00066629"/>
    </source>
</evidence>
<dbReference type="Gene3D" id="3.40.50.12780">
    <property type="entry name" value="N-terminal domain of ligase-like"/>
    <property type="match status" value="1"/>
</dbReference>
<sequence length="433" mass="48532">MIKYSNTLDAIETASVEELRELQFRRMKWTLEHAYKNSPMYTKKFDEAGVHPSDFKCLEDINKFPYTTKQDLRDNYPFNSFAVPMEDVARIHASSGTTGQPTVVGYTQNDIDTWANIVARSIRAAGGSAKDLIHISYGYGLFTGGLGAHYGAERLGAAVIPMSGGQTEKQVQLIEDFKPTIIMVTPSYCLNLLDKLEEHYGGDASGCSLKIGIFGAEPWSNEMRKEIERRLGIVALDIYGLSEVMGPGVAMECAETQDGPTIWEDHFYPEIIDPVTGNVMPDGEHGELVFTSLTKEALPIIRYRTRDLTRLLPGTARTMRRMDKITGRSDDMLIIRGVNVFPSQIEEQILQIEQLSPHYQLEVIRKGNLDHLVVLLEAKDNVYLDQSEIITKRLQHQIKSMIGISTTIDLLPVNGIPRSEGKAVRVRDLRPKA</sequence>
<keyword evidence="13" id="KW-1185">Reference proteome</keyword>
<comment type="pathway">
    <text evidence="4 9">Aromatic compound metabolism; phenylacetate degradation.</text>
</comment>
<evidence type="ECO:0000256" key="7">
    <source>
        <dbReference type="ARBA" id="ARBA00068695"/>
    </source>
</evidence>
<dbReference type="FunFam" id="3.40.50.12780:FF:000016">
    <property type="entry name" value="Phenylacetate-coenzyme A ligase"/>
    <property type="match status" value="1"/>
</dbReference>
<keyword evidence="2 9" id="KW-0436">Ligase</keyword>
<proteinExistence type="inferred from homology"/>
<evidence type="ECO:0000256" key="9">
    <source>
        <dbReference type="PIRNR" id="PIRNR006444"/>
    </source>
</evidence>
<gene>
    <name evidence="12" type="ORF">BA890_22555</name>
</gene>
<dbReference type="PANTHER" id="PTHR43439:SF1">
    <property type="entry name" value="PHENYLACETATE-COENZYME A LIGASE"/>
    <property type="match status" value="1"/>
</dbReference>
<feature type="domain" description="AMP-dependent synthetase/ligase" evidence="10">
    <location>
        <begin position="78"/>
        <end position="291"/>
    </location>
</feature>
<feature type="domain" description="AMP-dependent ligase C-terminal" evidence="11">
    <location>
        <begin position="337"/>
        <end position="430"/>
    </location>
</feature>
<evidence type="ECO:0000256" key="4">
    <source>
        <dbReference type="ARBA" id="ARBA00060591"/>
    </source>
</evidence>
<evidence type="ECO:0000259" key="10">
    <source>
        <dbReference type="Pfam" id="PF00501"/>
    </source>
</evidence>
<evidence type="ECO:0000256" key="5">
    <source>
        <dbReference type="ARBA" id="ARBA00061566"/>
    </source>
</evidence>
<dbReference type="InterPro" id="IPR042099">
    <property type="entry name" value="ANL_N_sf"/>
</dbReference>
<dbReference type="PIRSF" id="PIRSF006444">
    <property type="entry name" value="PaaK"/>
    <property type="match status" value="1"/>
</dbReference>
<dbReference type="InterPro" id="IPR049623">
    <property type="entry name" value="PA_CoA_lig_proteobact_actino"/>
</dbReference>
<evidence type="ECO:0000313" key="13">
    <source>
        <dbReference type="Proteomes" id="UP000092741"/>
    </source>
</evidence>
<dbReference type="Gene3D" id="3.30.300.30">
    <property type="match status" value="1"/>
</dbReference>
<dbReference type="InterPro" id="IPR045851">
    <property type="entry name" value="AMP-bd_C_sf"/>
</dbReference>
<dbReference type="GO" id="GO:0010124">
    <property type="term" value="P:phenylacetate catabolic process"/>
    <property type="evidence" value="ECO:0007669"/>
    <property type="project" value="UniProtKB-UniRule"/>
</dbReference>
<name>A0AAN0Y873_VIBNA</name>